<evidence type="ECO:0000313" key="17">
    <source>
        <dbReference type="EMBL" id="KAK7114392.1"/>
    </source>
</evidence>
<evidence type="ECO:0000256" key="2">
    <source>
        <dbReference type="ARBA" id="ARBA00010590"/>
    </source>
</evidence>
<name>A0AAN9GMS5_9CAEN</name>
<comment type="similarity">
    <text evidence="2">Belongs to the p22phox family.</text>
</comment>
<keyword evidence="6 16" id="KW-1133">Transmembrane helix</keyword>
<evidence type="ECO:0000256" key="7">
    <source>
        <dbReference type="ARBA" id="ARBA00023136"/>
    </source>
</evidence>
<sequence length="165" mass="18330">MGKIEWSMWANEQALVSSAVALLGGILAVAGQFKYWQLGAYAIAVSLLVAILEYPRGKRQKGHTVERKFQFCFTAVVRQGRLLTRNYFVRFVFYLVISVACCFHLSTLLGGLCFMITSVIYMVAAIKGEEWIPVEPVEDSSGPAVIPEPRKPPPRKPPPSPSNQL</sequence>
<comment type="caution">
    <text evidence="17">The sequence shown here is derived from an EMBL/GenBank/DDBJ whole genome shotgun (WGS) entry which is preliminary data.</text>
</comment>
<dbReference type="PANTHER" id="PTHR15168:SF0">
    <property type="entry name" value="CYTOCHROME B-245 LIGHT CHAIN"/>
    <property type="match status" value="1"/>
</dbReference>
<reference evidence="17 18" key="1">
    <citation type="submission" date="2024-02" db="EMBL/GenBank/DDBJ databases">
        <title>Chromosome-scale genome assembly of the rough periwinkle Littorina saxatilis.</title>
        <authorList>
            <person name="De Jode A."/>
            <person name="Faria R."/>
            <person name="Formenti G."/>
            <person name="Sims Y."/>
            <person name="Smith T.P."/>
            <person name="Tracey A."/>
            <person name="Wood J.M.D."/>
            <person name="Zagrodzka Z.B."/>
            <person name="Johannesson K."/>
            <person name="Butlin R.K."/>
            <person name="Leder E.H."/>
        </authorList>
    </citation>
    <scope>NUCLEOTIDE SEQUENCE [LARGE SCALE GENOMIC DNA]</scope>
    <source>
        <strain evidence="17">Snail1</strain>
        <tissue evidence="17">Muscle</tissue>
    </source>
</reference>
<evidence type="ECO:0000256" key="6">
    <source>
        <dbReference type="ARBA" id="ARBA00022989"/>
    </source>
</evidence>
<feature type="transmembrane region" description="Helical" evidence="16">
    <location>
        <begin position="38"/>
        <end position="54"/>
    </location>
</feature>
<evidence type="ECO:0000256" key="1">
    <source>
        <dbReference type="ARBA" id="ARBA00004236"/>
    </source>
</evidence>
<evidence type="ECO:0000256" key="14">
    <source>
        <dbReference type="ARBA" id="ARBA00050017"/>
    </source>
</evidence>
<feature type="transmembrane region" description="Helical" evidence="16">
    <location>
        <begin position="91"/>
        <end position="124"/>
    </location>
</feature>
<comment type="subunit">
    <text evidence="14">Component of the phagocyte NADPH oxidase core complex/cytochrome b558 complex, composed of CYBB (heavy chain (beta)) and CYBA (light chain (alpha)). Component of the phagocyte NADPH oxidase complex composed of an obligatory core heterodimer formed by the membrane proteins CYBA and CYBB and the cytosolic regulatory subunits NCF1/p47-phox, NCF2/p67-phox, NCF4/p40-phox and the small GTPase RAC1 or RAC2. Interacts with NCF1 (via SH3 domain). Interacts with SH3PXD2A. Interacts with DUOX1, DUOX2 and TPO. Interacts with NOX4; this interaction mediates superoxide generation. Interacts with calprotectin (S100A8/9). Interacts with GBP7. Interacts with NOXO1. Forms a heterodimer with NOX3 and is essential for activity and cell membrane localization of NOX3. Interacts with NOX1.</text>
</comment>
<evidence type="ECO:0000256" key="12">
    <source>
        <dbReference type="ARBA" id="ARBA00032067"/>
    </source>
</evidence>
<dbReference type="GO" id="GO:0020037">
    <property type="term" value="F:heme binding"/>
    <property type="evidence" value="ECO:0007669"/>
    <property type="project" value="InterPro"/>
</dbReference>
<dbReference type="EMBL" id="JBAMIC010000001">
    <property type="protein sequence ID" value="KAK7114392.1"/>
    <property type="molecule type" value="Genomic_DNA"/>
</dbReference>
<evidence type="ECO:0000256" key="5">
    <source>
        <dbReference type="ARBA" id="ARBA00022692"/>
    </source>
</evidence>
<keyword evidence="18" id="KW-1185">Reference proteome</keyword>
<evidence type="ECO:0000256" key="11">
    <source>
        <dbReference type="ARBA" id="ARBA00031995"/>
    </source>
</evidence>
<keyword evidence="5 16" id="KW-0812">Transmembrane</keyword>
<dbReference type="Pfam" id="PF05038">
    <property type="entry name" value="Cytochrom_B558a"/>
    <property type="match status" value="1"/>
</dbReference>
<keyword evidence="4" id="KW-1003">Cell membrane</keyword>
<comment type="subcellular location">
    <subcellularLocation>
        <location evidence="1">Cell membrane</location>
    </subcellularLocation>
</comment>
<evidence type="ECO:0000256" key="10">
    <source>
        <dbReference type="ARBA" id="ARBA00031067"/>
    </source>
</evidence>
<protein>
    <recommendedName>
        <fullName evidence="3">Cytochrome b-245 light chain</fullName>
    </recommendedName>
    <alternativeName>
        <fullName evidence="11">Cytochrome b(558) alpha chain</fullName>
    </alternativeName>
    <alternativeName>
        <fullName evidence="10">Cytochrome b558 subunit alpha</fullName>
    </alternativeName>
    <alternativeName>
        <fullName evidence="13">Neutrophil cytochrome b 22 kDa polypeptide</fullName>
    </alternativeName>
    <alternativeName>
        <fullName evidence="12">Superoxide-generating NADPH oxidase light chain subunit</fullName>
    </alternativeName>
    <alternativeName>
        <fullName evidence="8">p22 phagocyte B-cytochrome</fullName>
    </alternativeName>
    <alternativeName>
        <fullName evidence="9">p22-phox</fullName>
    </alternativeName>
</protein>
<evidence type="ECO:0000256" key="3">
    <source>
        <dbReference type="ARBA" id="ARBA00017733"/>
    </source>
</evidence>
<dbReference type="PANTHER" id="PTHR15168">
    <property type="entry name" value="CYTOCHROME B-245 LIGHT CHAIN"/>
    <property type="match status" value="1"/>
</dbReference>
<evidence type="ECO:0000256" key="13">
    <source>
        <dbReference type="ARBA" id="ARBA00033347"/>
    </source>
</evidence>
<gene>
    <name evidence="17" type="ORF">V1264_000456</name>
</gene>
<proteinExistence type="inferred from homology"/>
<feature type="compositionally biased region" description="Pro residues" evidence="15">
    <location>
        <begin position="155"/>
        <end position="165"/>
    </location>
</feature>
<dbReference type="InterPro" id="IPR007732">
    <property type="entry name" value="Cyt_b558_asu"/>
</dbReference>
<evidence type="ECO:0000256" key="9">
    <source>
        <dbReference type="ARBA" id="ARBA00030298"/>
    </source>
</evidence>
<dbReference type="Proteomes" id="UP001374579">
    <property type="component" value="Unassembled WGS sequence"/>
</dbReference>
<evidence type="ECO:0000256" key="15">
    <source>
        <dbReference type="SAM" id="MobiDB-lite"/>
    </source>
</evidence>
<evidence type="ECO:0000256" key="16">
    <source>
        <dbReference type="SAM" id="Phobius"/>
    </source>
</evidence>
<keyword evidence="7 16" id="KW-0472">Membrane</keyword>
<dbReference type="GO" id="GO:0005886">
    <property type="term" value="C:plasma membrane"/>
    <property type="evidence" value="ECO:0007669"/>
    <property type="project" value="UniProtKB-SubCell"/>
</dbReference>
<feature type="region of interest" description="Disordered" evidence="15">
    <location>
        <begin position="137"/>
        <end position="165"/>
    </location>
</feature>
<evidence type="ECO:0000313" key="18">
    <source>
        <dbReference type="Proteomes" id="UP001374579"/>
    </source>
</evidence>
<evidence type="ECO:0000256" key="4">
    <source>
        <dbReference type="ARBA" id="ARBA00022475"/>
    </source>
</evidence>
<accession>A0AAN9GMS5</accession>
<evidence type="ECO:0000256" key="8">
    <source>
        <dbReference type="ARBA" id="ARBA00030106"/>
    </source>
</evidence>
<dbReference type="AlphaFoldDB" id="A0AAN9GMS5"/>
<organism evidence="17 18">
    <name type="scientific">Littorina saxatilis</name>
    <dbReference type="NCBI Taxonomy" id="31220"/>
    <lineage>
        <taxon>Eukaryota</taxon>
        <taxon>Metazoa</taxon>
        <taxon>Spiralia</taxon>
        <taxon>Lophotrochozoa</taxon>
        <taxon>Mollusca</taxon>
        <taxon>Gastropoda</taxon>
        <taxon>Caenogastropoda</taxon>
        <taxon>Littorinimorpha</taxon>
        <taxon>Littorinoidea</taxon>
        <taxon>Littorinidae</taxon>
        <taxon>Littorina</taxon>
    </lineage>
</organism>